<gene>
    <name evidence="20" type="ORF">HX900_34035</name>
    <name evidence="19" type="ORF">HX902_02100</name>
</gene>
<evidence type="ECO:0000313" key="22">
    <source>
        <dbReference type="Proteomes" id="UP000539787"/>
    </source>
</evidence>
<dbReference type="SMART" id="SM00911">
    <property type="entry name" value="HWE_HK"/>
    <property type="match status" value="1"/>
</dbReference>
<evidence type="ECO:0000256" key="3">
    <source>
        <dbReference type="ARBA" id="ARBA00021740"/>
    </source>
</evidence>
<dbReference type="AlphaFoldDB" id="A0A7Z0ZW81"/>
<dbReference type="Gene3D" id="3.30.450.20">
    <property type="entry name" value="PAS domain"/>
    <property type="match status" value="2"/>
</dbReference>
<dbReference type="EMBL" id="JACCPJ010000015">
    <property type="protein sequence ID" value="NZD66082.1"/>
    <property type="molecule type" value="Genomic_DNA"/>
</dbReference>
<comment type="catalytic activity">
    <reaction evidence="1">
        <text>ATP + protein L-histidine = ADP + protein N-phospho-L-histidine.</text>
        <dbReference type="EC" id="2.7.13.3"/>
    </reaction>
</comment>
<dbReference type="CDD" id="cd00130">
    <property type="entry name" value="PAS"/>
    <property type="match status" value="2"/>
</dbReference>
<evidence type="ECO:0000313" key="21">
    <source>
        <dbReference type="Proteomes" id="UP000532162"/>
    </source>
</evidence>
<evidence type="ECO:0000256" key="15">
    <source>
        <dbReference type="ARBA" id="ARBA00023026"/>
    </source>
</evidence>
<dbReference type="PROSITE" id="PS50113">
    <property type="entry name" value="PAC"/>
    <property type="match status" value="2"/>
</dbReference>
<keyword evidence="5" id="KW-0597">Phosphoprotein</keyword>
<feature type="domain" description="PAC" evidence="18">
    <location>
        <begin position="85"/>
        <end position="137"/>
    </location>
</feature>
<dbReference type="GO" id="GO:0005524">
    <property type="term" value="F:ATP binding"/>
    <property type="evidence" value="ECO:0007669"/>
    <property type="project" value="UniProtKB-KW"/>
</dbReference>
<evidence type="ECO:0000313" key="20">
    <source>
        <dbReference type="EMBL" id="NZD66082.1"/>
    </source>
</evidence>
<evidence type="ECO:0000256" key="5">
    <source>
        <dbReference type="ARBA" id="ARBA00022553"/>
    </source>
</evidence>
<evidence type="ECO:0000256" key="12">
    <source>
        <dbReference type="ARBA" id="ARBA00022777"/>
    </source>
</evidence>
<evidence type="ECO:0000256" key="8">
    <source>
        <dbReference type="ARBA" id="ARBA00022643"/>
    </source>
</evidence>
<evidence type="ECO:0000259" key="17">
    <source>
        <dbReference type="PROSITE" id="PS50112"/>
    </source>
</evidence>
<feature type="domain" description="PAS" evidence="17">
    <location>
        <begin position="134"/>
        <end position="203"/>
    </location>
</feature>
<reference evidence="21 22" key="1">
    <citation type="submission" date="2020-07" db="EMBL/GenBank/DDBJ databases">
        <authorList>
            <person name="Sun Q."/>
        </authorList>
    </citation>
    <scope>NUCLEOTIDE SEQUENCE [LARGE SCALE GENOMIC DNA]</scope>
    <source>
        <strain evidence="20 21">WYCCWR 11290</strain>
        <strain evidence="19 22">WYCCWR 11317</strain>
    </source>
</reference>
<keyword evidence="12" id="KW-0418">Kinase</keyword>
<evidence type="ECO:0000256" key="11">
    <source>
        <dbReference type="ARBA" id="ARBA00022741"/>
    </source>
</evidence>
<sequence length="469" mass="50981">MGANAGAGLTQSNAWLKAIFAQTTGGIALTDLDGSFVTVNQRYCEIVGYSEPELLKMRMQDITHPEDLPGNLAQFHRMVETGSSFDIEKRYIRRDGTLVWVSNSVSVIRSDSGKITQAVTVTIDVTERKRAQEEVRQLAAIIASSDDAIISIDLGMNIRSWNRGAEKLYGYSAEEAIGSPATIILPTDIVDEENIIIDSIKAGGHVQPHETRRRHKNGTEVHVSLRVSPVYDENGYVVGASKIARDISERKEAERLQNLLVGELTHRVKNVLATVNAVVRQTLGPVVPDSQEAVLQARLEALARAYDLLTISNWENASLHDIVRKAMSPYREDSVQIEGDPVCVSARAVLPLSLILHELGTNAAKYGALSVDGGQVFLRWFVANSSETAKPVLKLLWEERGGPAVTVPSRQGFGSRLIKAVTTSELGGCVVADYAHTGFVCDFEIALSSLTLNHGFGPAKGSPIVDVCQ</sequence>
<dbReference type="RefSeq" id="WP_180697327.1">
    <property type="nucleotide sequence ID" value="NZ_JACCPJ010000015.1"/>
</dbReference>
<dbReference type="SMART" id="SM00091">
    <property type="entry name" value="PAS"/>
    <property type="match status" value="2"/>
</dbReference>
<accession>A0A7Z0ZW81</accession>
<dbReference type="PANTHER" id="PTHR41523:SF8">
    <property type="entry name" value="ETHYLENE RESPONSE SENSOR PROTEIN"/>
    <property type="match status" value="1"/>
</dbReference>
<evidence type="ECO:0000256" key="4">
    <source>
        <dbReference type="ARBA" id="ARBA00022543"/>
    </source>
</evidence>
<name>A0A7Z0ZW81_9HYPH</name>
<dbReference type="NCBIfam" id="TIGR00229">
    <property type="entry name" value="sensory_box"/>
    <property type="match status" value="2"/>
</dbReference>
<dbReference type="InterPro" id="IPR011102">
    <property type="entry name" value="Sig_transdc_His_kinase_HWE"/>
</dbReference>
<evidence type="ECO:0000256" key="7">
    <source>
        <dbReference type="ARBA" id="ARBA00022630"/>
    </source>
</evidence>
<dbReference type="Proteomes" id="UP000539787">
    <property type="component" value="Unassembled WGS sequence"/>
</dbReference>
<dbReference type="PROSITE" id="PS50112">
    <property type="entry name" value="PAS"/>
    <property type="match status" value="2"/>
</dbReference>
<protein>
    <recommendedName>
        <fullName evidence="3">Blue-light-activated histidine kinase</fullName>
        <ecNumber evidence="2">2.7.13.3</ecNumber>
    </recommendedName>
</protein>
<evidence type="ECO:0000256" key="16">
    <source>
        <dbReference type="ARBA" id="ARBA00023170"/>
    </source>
</evidence>
<keyword evidence="6" id="KW-0716">Sensory transduction</keyword>
<proteinExistence type="predicted"/>
<feature type="domain" description="PAS" evidence="17">
    <location>
        <begin position="12"/>
        <end position="82"/>
    </location>
</feature>
<evidence type="ECO:0000256" key="14">
    <source>
        <dbReference type="ARBA" id="ARBA00022991"/>
    </source>
</evidence>
<dbReference type="InterPro" id="IPR001610">
    <property type="entry name" value="PAC"/>
</dbReference>
<evidence type="ECO:0000313" key="19">
    <source>
        <dbReference type="EMBL" id="MBA5800432.1"/>
    </source>
</evidence>
<dbReference type="InterPro" id="IPR035965">
    <property type="entry name" value="PAS-like_dom_sf"/>
</dbReference>
<keyword evidence="7" id="KW-0285">Flavoprotein</keyword>
<dbReference type="InterPro" id="IPR000014">
    <property type="entry name" value="PAS"/>
</dbReference>
<dbReference type="Pfam" id="PF07536">
    <property type="entry name" value="HWE_HK"/>
    <property type="match status" value="1"/>
</dbReference>
<evidence type="ECO:0000256" key="13">
    <source>
        <dbReference type="ARBA" id="ARBA00022840"/>
    </source>
</evidence>
<feature type="domain" description="PAC" evidence="18">
    <location>
        <begin position="207"/>
        <end position="259"/>
    </location>
</feature>
<dbReference type="GO" id="GO:0004673">
    <property type="term" value="F:protein histidine kinase activity"/>
    <property type="evidence" value="ECO:0007669"/>
    <property type="project" value="UniProtKB-EC"/>
</dbReference>
<dbReference type="Proteomes" id="UP000532162">
    <property type="component" value="Unassembled WGS sequence"/>
</dbReference>
<keyword evidence="15" id="KW-0843">Virulence</keyword>
<evidence type="ECO:0000256" key="1">
    <source>
        <dbReference type="ARBA" id="ARBA00000085"/>
    </source>
</evidence>
<dbReference type="Pfam" id="PF08447">
    <property type="entry name" value="PAS_3"/>
    <property type="match status" value="1"/>
</dbReference>
<dbReference type="PANTHER" id="PTHR41523">
    <property type="entry name" value="TWO-COMPONENT SYSTEM SENSOR PROTEIN"/>
    <property type="match status" value="1"/>
</dbReference>
<evidence type="ECO:0000256" key="6">
    <source>
        <dbReference type="ARBA" id="ARBA00022606"/>
    </source>
</evidence>
<comment type="caution">
    <text evidence="20">The sequence shown here is derived from an EMBL/GenBank/DDBJ whole genome shotgun (WGS) entry which is preliminary data.</text>
</comment>
<keyword evidence="10" id="KW-0677">Repeat</keyword>
<organism evidence="20 21">
    <name type="scientific">Rhizobium changzhiense</name>
    <dbReference type="NCBI Taxonomy" id="2692317"/>
    <lineage>
        <taxon>Bacteria</taxon>
        <taxon>Pseudomonadati</taxon>
        <taxon>Pseudomonadota</taxon>
        <taxon>Alphaproteobacteria</taxon>
        <taxon>Hyphomicrobiales</taxon>
        <taxon>Rhizobiaceae</taxon>
        <taxon>Rhizobium/Agrobacterium group</taxon>
        <taxon>Rhizobium</taxon>
    </lineage>
</organism>
<evidence type="ECO:0000259" key="18">
    <source>
        <dbReference type="PROSITE" id="PS50113"/>
    </source>
</evidence>
<keyword evidence="8" id="KW-0288">FMN</keyword>
<keyword evidence="16" id="KW-0675">Receptor</keyword>
<dbReference type="SMART" id="SM00086">
    <property type="entry name" value="PAC"/>
    <property type="match status" value="2"/>
</dbReference>
<keyword evidence="4" id="KW-0600">Photoreceptor protein</keyword>
<evidence type="ECO:0000256" key="10">
    <source>
        <dbReference type="ARBA" id="ARBA00022737"/>
    </source>
</evidence>
<dbReference type="InterPro" id="IPR000700">
    <property type="entry name" value="PAS-assoc_C"/>
</dbReference>
<keyword evidence="9" id="KW-0808">Transferase</keyword>
<dbReference type="InterPro" id="IPR013655">
    <property type="entry name" value="PAS_fold_3"/>
</dbReference>
<evidence type="ECO:0000256" key="9">
    <source>
        <dbReference type="ARBA" id="ARBA00022679"/>
    </source>
</evidence>
<keyword evidence="22" id="KW-1185">Reference proteome</keyword>
<keyword evidence="13" id="KW-0067">ATP-binding</keyword>
<keyword evidence="14" id="KW-0157">Chromophore</keyword>
<dbReference type="GO" id="GO:0009881">
    <property type="term" value="F:photoreceptor activity"/>
    <property type="evidence" value="ECO:0007669"/>
    <property type="project" value="UniProtKB-KW"/>
</dbReference>
<dbReference type="SUPFAM" id="SSF55785">
    <property type="entry name" value="PYP-like sensor domain (PAS domain)"/>
    <property type="match status" value="2"/>
</dbReference>
<evidence type="ECO:0000256" key="2">
    <source>
        <dbReference type="ARBA" id="ARBA00012438"/>
    </source>
</evidence>
<dbReference type="InterPro" id="IPR013656">
    <property type="entry name" value="PAS_4"/>
</dbReference>
<dbReference type="Pfam" id="PF08448">
    <property type="entry name" value="PAS_4"/>
    <property type="match status" value="1"/>
</dbReference>
<dbReference type="EMBL" id="JACGBJ010000001">
    <property type="protein sequence ID" value="MBA5800432.1"/>
    <property type="molecule type" value="Genomic_DNA"/>
</dbReference>
<keyword evidence="11" id="KW-0547">Nucleotide-binding</keyword>
<dbReference type="EC" id="2.7.13.3" evidence="2"/>